<keyword evidence="1 9" id="KW-0436">Ligase</keyword>
<dbReference type="Gene3D" id="3.90.650.10">
    <property type="entry name" value="PurM-like C-terminal domain"/>
    <property type="match status" value="2"/>
</dbReference>
<dbReference type="Pfam" id="PF18072">
    <property type="entry name" value="FGAR-AT_linker"/>
    <property type="match status" value="1"/>
</dbReference>
<dbReference type="Pfam" id="PF13507">
    <property type="entry name" value="GATase_5"/>
    <property type="match status" value="1"/>
</dbReference>
<dbReference type="Proteomes" id="UP000614200">
    <property type="component" value="Unassembled WGS sequence"/>
</dbReference>
<evidence type="ECO:0000256" key="4">
    <source>
        <dbReference type="ARBA" id="ARBA00022755"/>
    </source>
</evidence>
<proteinExistence type="predicted"/>
<name>A0ABR9ZVZ0_9FIRM</name>
<dbReference type="SMART" id="SM01211">
    <property type="entry name" value="GATase_5"/>
    <property type="match status" value="1"/>
</dbReference>
<dbReference type="InterPro" id="IPR041609">
    <property type="entry name" value="PurL_linker"/>
</dbReference>
<evidence type="ECO:0000256" key="2">
    <source>
        <dbReference type="ARBA" id="ARBA00022723"/>
    </source>
</evidence>
<keyword evidence="3" id="KW-0547">Nucleotide-binding</keyword>
<reference evidence="9 10" key="1">
    <citation type="submission" date="2020-11" db="EMBL/GenBank/DDBJ databases">
        <title>Fusibacter basophilias sp. nov.</title>
        <authorList>
            <person name="Qiu D."/>
        </authorList>
    </citation>
    <scope>NUCLEOTIDE SEQUENCE [LARGE SCALE GENOMIC DNA]</scope>
    <source>
        <strain evidence="9 10">Q10-2</strain>
    </source>
</reference>
<keyword evidence="2" id="KW-0479">Metal-binding</keyword>
<comment type="caution">
    <text evidence="9">The sequence shown here is derived from an EMBL/GenBank/DDBJ whole genome shotgun (WGS) entry which is preliminary data.</text>
</comment>
<keyword evidence="4" id="KW-0658">Purine biosynthesis</keyword>
<dbReference type="InterPro" id="IPR036676">
    <property type="entry name" value="PurM-like_C_sf"/>
</dbReference>
<keyword evidence="6" id="KW-0460">Magnesium</keyword>
<evidence type="ECO:0000313" key="10">
    <source>
        <dbReference type="Proteomes" id="UP000614200"/>
    </source>
</evidence>
<dbReference type="Gene3D" id="3.40.50.880">
    <property type="match status" value="1"/>
</dbReference>
<dbReference type="Pfam" id="PF02769">
    <property type="entry name" value="AIRS_C"/>
    <property type="match status" value="1"/>
</dbReference>
<dbReference type="InterPro" id="IPR010141">
    <property type="entry name" value="FGAM_synthase"/>
</dbReference>
<keyword evidence="10" id="KW-1185">Reference proteome</keyword>
<gene>
    <name evidence="9" type="ORF">ISU02_16035</name>
</gene>
<dbReference type="NCBIfam" id="TIGR01857">
    <property type="entry name" value="FGAM-synthase"/>
    <property type="match status" value="1"/>
</dbReference>
<dbReference type="PROSITE" id="PS51273">
    <property type="entry name" value="GATASE_TYPE_1"/>
    <property type="match status" value="1"/>
</dbReference>
<dbReference type="InterPro" id="IPR029062">
    <property type="entry name" value="Class_I_gatase-like"/>
</dbReference>
<dbReference type="SUPFAM" id="SSF55326">
    <property type="entry name" value="PurM N-terminal domain-like"/>
    <property type="match status" value="2"/>
</dbReference>
<evidence type="ECO:0000313" key="9">
    <source>
        <dbReference type="EMBL" id="MBF4694622.1"/>
    </source>
</evidence>
<dbReference type="CDD" id="cd02204">
    <property type="entry name" value="PurL_repeat2"/>
    <property type="match status" value="1"/>
</dbReference>
<dbReference type="GO" id="GO:0004642">
    <property type="term" value="F:phosphoribosylformylglycinamidine synthase activity"/>
    <property type="evidence" value="ECO:0007669"/>
    <property type="project" value="UniProtKB-EC"/>
</dbReference>
<evidence type="ECO:0000256" key="5">
    <source>
        <dbReference type="ARBA" id="ARBA00022840"/>
    </source>
</evidence>
<dbReference type="PANTHER" id="PTHR10099">
    <property type="entry name" value="PHOSPHORIBOSYLFORMYLGLYCINAMIDINE SYNTHASE"/>
    <property type="match status" value="1"/>
</dbReference>
<dbReference type="PANTHER" id="PTHR10099:SF1">
    <property type="entry name" value="PHOSPHORIBOSYLFORMYLGLYCINAMIDINE SYNTHASE"/>
    <property type="match status" value="1"/>
</dbReference>
<evidence type="ECO:0000256" key="3">
    <source>
        <dbReference type="ARBA" id="ARBA00022741"/>
    </source>
</evidence>
<evidence type="ECO:0000259" key="7">
    <source>
        <dbReference type="Pfam" id="PF02769"/>
    </source>
</evidence>
<dbReference type="SUPFAM" id="SSF56042">
    <property type="entry name" value="PurM C-terminal domain-like"/>
    <property type="match status" value="2"/>
</dbReference>
<evidence type="ECO:0000256" key="1">
    <source>
        <dbReference type="ARBA" id="ARBA00022598"/>
    </source>
</evidence>
<organism evidence="9 10">
    <name type="scientific">Fusibacter ferrireducens</name>
    <dbReference type="NCBI Taxonomy" id="2785058"/>
    <lineage>
        <taxon>Bacteria</taxon>
        <taxon>Bacillati</taxon>
        <taxon>Bacillota</taxon>
        <taxon>Clostridia</taxon>
        <taxon>Eubacteriales</taxon>
        <taxon>Eubacteriales Family XII. Incertae Sedis</taxon>
        <taxon>Fusibacter</taxon>
    </lineage>
</organism>
<dbReference type="Gene3D" id="3.30.1330.10">
    <property type="entry name" value="PurM-like, N-terminal domain"/>
    <property type="match status" value="2"/>
</dbReference>
<feature type="domain" description="PurM-like C-terminal" evidence="7">
    <location>
        <begin position="442"/>
        <end position="593"/>
    </location>
</feature>
<sequence length="1253" mass="137241">MSLVKRILVQKKTGFDVEAHEILHDLKQTLHIHTLEKVSIINVYDMEGVNESKLSEIKALILSEPNVDNVTETEIELPQNSKAFRIELLPGQYDQRADSAAQCIEIVTLEKRPEIVTSRIIVIEGAVSEPEFEMIKTYLINPVESREVPLEIPETVKMVTQEPHAVKTVENFIDMSPEELVAFKSTMGFAMTVEDVAFIQTYFKETEHRNPTITELRVIDTYWSDHCRHTTFSTEIEAVEFEESDFKPVLNKAFEAYLEARKYVYADRKRDITLMDLATINMKTLRKEGGLEDLDVSDEINACSIEVDVKIDGKKEPWLLMFKNETHNHPTEIEPFGGAATCLGGAIRDPLSGRSYVYHSMRVTGAADPTVPFESTLEGKLPQKIITQKAAAGFSAYGNQIGLATGHVAEVYDEGFLAKRMEVGAVVGAAPKANIVREKPLEGDVILLVGGRTGRDGIGGATGSSKEHDEESLLTCGAEVQKGNPPVERKIQRLFRNPNLSKLIKKCNDFGAGGVSVAIGELADSLQINLDAVKKKYEGLDGTELAISESQERMAVVIAPENVADFMAHCDHENLEVSEVAKVTDDGRLIMTWNGQEVLNLSRAFLDTNGVKGKTSVKVSAPSSNTFFNQDKLGTNNKTVDLEAKWLETVKDLNNCSQKGLVERFDNTIGAGTVLMPFGGKTYNTPAQTMVAKFPVLTGETDTVSMMAYGYDPAIGKWSPFHGGLYAVVDSIAKLVATGGAYEKVRLSLQEYFEKLGNDPVKWGKPFSALLGASYAQSQMGTAAIGGKDSMSGTFKDINVPPTLISFAVNTAEGSEIISPEFKAGGNAIGYFYAERDASEIIDFENLKKAYSEIHQAILEGQILSAYAVGKGGVALAMTKMAFGNKIGFTLDTEFDLFEAAYGSLVFEIKAGVELSQLSFAKMIGKTTENSNISVNGVALDMDVLMSEWEKPLDAIFPKVHEAQAQGTCETITCLDRSIYAPKAQFAKPRVLVPAFPGTNCEWDTQRAFEKAGAVAEPFLFRNLTPEATMASIDELVEKINKSQILAIPGGFSAGDEPEGSGKFIASVFRNPRVAEALMKLLNERDGLVIGICNGFQALVKLGLLPYGEIKTLDENAPTLTFNKIGRHVARMAHVRVASVKSPWFANVEAGDVFETAFSHGEGRFYADDKTLESLKKNGQIATQYVDSNHQATYDGHYNINGSVMAIEGITSVDGRILGKMGHVERVGKHLYKNIYGASDMKIFEAGVNYFKL</sequence>
<dbReference type="EMBL" id="JADKNH010000010">
    <property type="protein sequence ID" value="MBF4694622.1"/>
    <property type="molecule type" value="Genomic_DNA"/>
</dbReference>
<dbReference type="SUPFAM" id="SSF52317">
    <property type="entry name" value="Class I glutamine amidotransferase-like"/>
    <property type="match status" value="1"/>
</dbReference>
<dbReference type="InterPro" id="IPR010918">
    <property type="entry name" value="PurM-like_C_dom"/>
</dbReference>
<evidence type="ECO:0000256" key="6">
    <source>
        <dbReference type="ARBA" id="ARBA00022842"/>
    </source>
</evidence>
<dbReference type="EC" id="6.3.5.3" evidence="9"/>
<feature type="domain" description="Phosphoribosylformylglycinamidine synthase linker" evidence="8">
    <location>
        <begin position="182"/>
        <end position="229"/>
    </location>
</feature>
<accession>A0ABR9ZVZ0</accession>
<protein>
    <submittedName>
        <fullName evidence="9">Phosphoribosylformylglycinamidine synthase</fullName>
        <ecNumber evidence="9">6.3.5.3</ecNumber>
    </submittedName>
</protein>
<dbReference type="RefSeq" id="WP_194702864.1">
    <property type="nucleotide sequence ID" value="NZ_JADKNH010000010.1"/>
</dbReference>
<keyword evidence="5" id="KW-0067">ATP-binding</keyword>
<evidence type="ECO:0000259" key="8">
    <source>
        <dbReference type="Pfam" id="PF18072"/>
    </source>
</evidence>
<dbReference type="CDD" id="cd02203">
    <property type="entry name" value="PurL_repeat1"/>
    <property type="match status" value="1"/>
</dbReference>
<dbReference type="InterPro" id="IPR036921">
    <property type="entry name" value="PurM-like_N_sf"/>
</dbReference>